<dbReference type="Gene3D" id="2.60.40.1120">
    <property type="entry name" value="Carboxypeptidase-like, regulatory domain"/>
    <property type="match status" value="2"/>
</dbReference>
<evidence type="ECO:0000256" key="4">
    <source>
        <dbReference type="ARBA" id="ARBA00022825"/>
    </source>
</evidence>
<keyword evidence="7" id="KW-0732">Signal</keyword>
<name>A0A919RMB7_9ACTN</name>
<organism evidence="9 10">
    <name type="scientific">Sinosporangium siamense</name>
    <dbReference type="NCBI Taxonomy" id="1367973"/>
    <lineage>
        <taxon>Bacteria</taxon>
        <taxon>Bacillati</taxon>
        <taxon>Actinomycetota</taxon>
        <taxon>Actinomycetes</taxon>
        <taxon>Streptosporangiales</taxon>
        <taxon>Streptosporangiaceae</taxon>
        <taxon>Sinosporangium</taxon>
    </lineage>
</organism>
<dbReference type="PANTHER" id="PTHR43806:SF11">
    <property type="entry name" value="CEREVISIN-RELATED"/>
    <property type="match status" value="1"/>
</dbReference>
<dbReference type="InterPro" id="IPR013784">
    <property type="entry name" value="Carb-bd-like_fold"/>
</dbReference>
<dbReference type="RefSeq" id="WP_204031425.1">
    <property type="nucleotide sequence ID" value="NZ_BOOW01000044.1"/>
</dbReference>
<dbReference type="PANTHER" id="PTHR43806">
    <property type="entry name" value="PEPTIDASE S8"/>
    <property type="match status" value="1"/>
</dbReference>
<keyword evidence="2 5" id="KW-0645">Protease</keyword>
<feature type="active site" description="Charge relay system" evidence="5">
    <location>
        <position position="236"/>
    </location>
</feature>
<dbReference type="SUPFAM" id="SSF52743">
    <property type="entry name" value="Subtilisin-like"/>
    <property type="match status" value="1"/>
</dbReference>
<feature type="signal peptide" evidence="7">
    <location>
        <begin position="1"/>
        <end position="30"/>
    </location>
</feature>
<dbReference type="GO" id="GO:0030246">
    <property type="term" value="F:carbohydrate binding"/>
    <property type="evidence" value="ECO:0007669"/>
    <property type="project" value="InterPro"/>
</dbReference>
<evidence type="ECO:0000313" key="10">
    <source>
        <dbReference type="Proteomes" id="UP000606172"/>
    </source>
</evidence>
<feature type="active site" description="Charge relay system" evidence="5">
    <location>
        <position position="189"/>
    </location>
</feature>
<evidence type="ECO:0000256" key="5">
    <source>
        <dbReference type="PROSITE-ProRule" id="PRU01240"/>
    </source>
</evidence>
<dbReference type="GO" id="GO:0006508">
    <property type="term" value="P:proteolysis"/>
    <property type="evidence" value="ECO:0007669"/>
    <property type="project" value="UniProtKB-KW"/>
</dbReference>
<dbReference type="PROSITE" id="PS00138">
    <property type="entry name" value="SUBTILASE_SER"/>
    <property type="match status" value="1"/>
</dbReference>
<dbReference type="InterPro" id="IPR015500">
    <property type="entry name" value="Peptidase_S8_subtilisin-rel"/>
</dbReference>
<dbReference type="InterPro" id="IPR000209">
    <property type="entry name" value="Peptidase_S8/S53_dom"/>
</dbReference>
<evidence type="ECO:0000256" key="3">
    <source>
        <dbReference type="ARBA" id="ARBA00022801"/>
    </source>
</evidence>
<dbReference type="SUPFAM" id="SSF49452">
    <property type="entry name" value="Starch-binding domain-like"/>
    <property type="match status" value="2"/>
</dbReference>
<feature type="domain" description="Peptidase S8/S53" evidence="8">
    <location>
        <begin position="180"/>
        <end position="444"/>
    </location>
</feature>
<evidence type="ECO:0000256" key="6">
    <source>
        <dbReference type="SAM" id="MobiDB-lite"/>
    </source>
</evidence>
<dbReference type="InterPro" id="IPR050131">
    <property type="entry name" value="Peptidase_S8_subtilisin-like"/>
</dbReference>
<evidence type="ECO:0000259" key="8">
    <source>
        <dbReference type="Pfam" id="PF00082"/>
    </source>
</evidence>
<dbReference type="Gene3D" id="3.40.50.200">
    <property type="entry name" value="Peptidase S8/S53 domain"/>
    <property type="match status" value="1"/>
</dbReference>
<evidence type="ECO:0000256" key="1">
    <source>
        <dbReference type="ARBA" id="ARBA00011073"/>
    </source>
</evidence>
<evidence type="ECO:0000256" key="7">
    <source>
        <dbReference type="SAM" id="SignalP"/>
    </source>
</evidence>
<sequence>MFTSPRRRHAVLAGTVAALSLLLPQSPAQAAPEPVKIHKEVQADLAKDDKATFLVRLKGKADLALARTAKNKDDKAKQVYRAKTERAASSQASLRRLLKAKKVPFTPFWVVNAIKVTGDAALAAEIAKMPEVAGVEPDRTLTPPKPRPGTKKAAKLRAPVEWNISRIGAPRAWNELGARGDGIVVANIDSGVDYNHPALKAQYRGTKADGTVDHGYNWFDPSGTCTGGAPCDNDGHGTHTMGTMVGDGIGVAPGAKWIAAKGCGAAGCSTADLLASGQWMLAPTDASGLNPRPDLAPDVVNNSWGSDAYDPFFAEVVQAWITAGIFPAFANGNAGPACGTAGSPGNYTSAYAAGAFDSGNAIAAFSSRGAGEGGELKPNISAPGSDIWSAVPGGTYVTMSGTSMASPHVAGAVALIWSASATVNGDVAATRALLDQTAVDVADTTCGGTAADNNVWGEGRLDAYAAVRSVSGGQAGGLRGAITSAGSPVAGASLSAAGPVTRTVTSGQDGAYTMANLPVGEYRLTATKFGYTDATATATVTAGQTAVMDLTLTAKPTGAVTGTISADGAPHAGATVTVTGTRLEAVADASGRYSLSLPHGDYDLKVTGSGPSGPCLTEAAARVTVAGDVAKDFTLAGRTDTFGHTCKSAAEAYVAGTRKRALTGDDTTERITLPFAFPFYGRTYTSGWVASNGYLNLGANASDYANASLPTGIANAAAVYPFWDDLVLDAQSGLYTATTGTAPRRTFVIEWRNVKFYDVADRLSFSLLLGEDGSIGFRYKGIAGDVTAGGSATVGIEGSGGTDALQYAFNRPALTAGQGLTFAPGRR</sequence>
<evidence type="ECO:0000256" key="2">
    <source>
        <dbReference type="ARBA" id="ARBA00022670"/>
    </source>
</evidence>
<keyword evidence="4 5" id="KW-0720">Serine protease</keyword>
<dbReference type="Pfam" id="PF13620">
    <property type="entry name" value="CarboxypepD_reg"/>
    <property type="match status" value="2"/>
</dbReference>
<dbReference type="GO" id="GO:0004252">
    <property type="term" value="F:serine-type endopeptidase activity"/>
    <property type="evidence" value="ECO:0007669"/>
    <property type="project" value="UniProtKB-UniRule"/>
</dbReference>
<proteinExistence type="inferred from homology"/>
<feature type="chain" id="PRO_5036834495" evidence="7">
    <location>
        <begin position="31"/>
        <end position="827"/>
    </location>
</feature>
<dbReference type="Pfam" id="PF00082">
    <property type="entry name" value="Peptidase_S8"/>
    <property type="match status" value="1"/>
</dbReference>
<keyword evidence="3 5" id="KW-0378">Hydrolase</keyword>
<dbReference type="PRINTS" id="PR00723">
    <property type="entry name" value="SUBTILISIN"/>
</dbReference>
<dbReference type="InterPro" id="IPR036852">
    <property type="entry name" value="Peptidase_S8/S53_dom_sf"/>
</dbReference>
<evidence type="ECO:0000313" key="9">
    <source>
        <dbReference type="EMBL" id="GII96426.1"/>
    </source>
</evidence>
<dbReference type="EMBL" id="BOOW01000044">
    <property type="protein sequence ID" value="GII96426.1"/>
    <property type="molecule type" value="Genomic_DNA"/>
</dbReference>
<gene>
    <name evidence="9" type="ORF">Ssi02_66570</name>
</gene>
<protein>
    <submittedName>
        <fullName evidence="9">Peptidase S8</fullName>
    </submittedName>
</protein>
<dbReference type="Proteomes" id="UP000606172">
    <property type="component" value="Unassembled WGS sequence"/>
</dbReference>
<reference evidence="9" key="1">
    <citation type="submission" date="2021-01" db="EMBL/GenBank/DDBJ databases">
        <title>Whole genome shotgun sequence of Sinosporangium siamense NBRC 109515.</title>
        <authorList>
            <person name="Komaki H."/>
            <person name="Tamura T."/>
        </authorList>
    </citation>
    <scope>NUCLEOTIDE SEQUENCE</scope>
    <source>
        <strain evidence="9">NBRC 109515</strain>
    </source>
</reference>
<keyword evidence="10" id="KW-1185">Reference proteome</keyword>
<dbReference type="PROSITE" id="PS51892">
    <property type="entry name" value="SUBTILASE"/>
    <property type="match status" value="1"/>
</dbReference>
<feature type="region of interest" description="Disordered" evidence="6">
    <location>
        <begin position="136"/>
        <end position="156"/>
    </location>
</feature>
<comment type="caution">
    <text evidence="9">The sequence shown here is derived from an EMBL/GenBank/DDBJ whole genome shotgun (WGS) entry which is preliminary data.</text>
</comment>
<accession>A0A919RMB7</accession>
<comment type="similarity">
    <text evidence="1 5">Belongs to the peptidase S8 family.</text>
</comment>
<dbReference type="AlphaFoldDB" id="A0A919RMB7"/>
<dbReference type="InterPro" id="IPR023828">
    <property type="entry name" value="Peptidase_S8_Ser-AS"/>
</dbReference>
<feature type="active site" description="Charge relay system" evidence="5">
    <location>
        <position position="403"/>
    </location>
</feature>